<proteinExistence type="predicted"/>
<evidence type="ECO:0008006" key="2">
    <source>
        <dbReference type="Google" id="ProtNLM"/>
    </source>
</evidence>
<comment type="caution">
    <text evidence="1">The sequence shown here is derived from an EMBL/GenBank/DDBJ whole genome shotgun (WGS) entry which is preliminary data.</text>
</comment>
<name>A0A644T3K9_9ZZZZ</name>
<dbReference type="AlphaFoldDB" id="A0A644T3K9"/>
<evidence type="ECO:0000313" key="1">
    <source>
        <dbReference type="EMBL" id="MPL61097.1"/>
    </source>
</evidence>
<organism evidence="1">
    <name type="scientific">bioreactor metagenome</name>
    <dbReference type="NCBI Taxonomy" id="1076179"/>
    <lineage>
        <taxon>unclassified sequences</taxon>
        <taxon>metagenomes</taxon>
        <taxon>ecological metagenomes</taxon>
    </lineage>
</organism>
<dbReference type="EMBL" id="VSSQ01000014">
    <property type="protein sequence ID" value="MPL61097.1"/>
    <property type="molecule type" value="Genomic_DNA"/>
</dbReference>
<dbReference type="SUPFAM" id="SSF53756">
    <property type="entry name" value="UDP-Glycosyltransferase/glycogen phosphorylase"/>
    <property type="match status" value="1"/>
</dbReference>
<reference evidence="1" key="1">
    <citation type="submission" date="2019-08" db="EMBL/GenBank/DDBJ databases">
        <authorList>
            <person name="Kucharzyk K."/>
            <person name="Murdoch R.W."/>
            <person name="Higgins S."/>
            <person name="Loffler F."/>
        </authorList>
    </citation>
    <scope>NUCLEOTIDE SEQUENCE</scope>
</reference>
<accession>A0A644T3K9</accession>
<dbReference type="Gene3D" id="3.40.50.2000">
    <property type="entry name" value="Glycogen Phosphorylase B"/>
    <property type="match status" value="1"/>
</dbReference>
<dbReference type="PANTHER" id="PTHR46656">
    <property type="entry name" value="PUTATIVE-RELATED"/>
    <property type="match status" value="1"/>
</dbReference>
<gene>
    <name evidence="1" type="ORF">SDC9_06664</name>
</gene>
<dbReference type="PANTHER" id="PTHR46656:SF3">
    <property type="entry name" value="PUTATIVE-RELATED"/>
    <property type="match status" value="1"/>
</dbReference>
<sequence>MGRAFYKEVVVFRYIWRNAPNLVREFAIWLIIRFTVPLHRKTPDKKFVDDLQQNHNRRLMVFGNFWGGGGISRSAERYCEEEAAQRRDFVLVDTTSVTCQPKRKGSSSPILTLREARQYTAPATIVIHLNPPHFLLALARLGKKFLSNKKIIAYWAWELQELPMVWRRCLAVVDEIEVPSTFTQEILSKYTSKPIRVVPPVGRLAAFNPDRRSFGTSGKLQCLFIFDLASSMERKNPEGAIKAFCSAFTPEEGELTIKVLSPHASSAAMQLLRTWEKKIPHLRVLSEWLDEAQLDALYMNHDVYLSLHRSEGFGSTIFEAMCKGLYIVATGWSGNMDFMRGDKVFPVPWVMEAVPHDVRRQLGIHGGQWALADTDAAACALQRIFTLVFPGRPLCNNILQQGAIQ</sequence>
<protein>
    <recommendedName>
        <fullName evidence="2">Glycosyl transferase family 1 domain-containing protein</fullName>
    </recommendedName>
</protein>